<dbReference type="Gene3D" id="3.30.160.250">
    <property type="match status" value="1"/>
</dbReference>
<reference evidence="1 2" key="1">
    <citation type="journal article" date="2015" name="Nature">
        <title>rRNA introns, odd ribosomes, and small enigmatic genomes across a large radiation of phyla.</title>
        <authorList>
            <person name="Brown C.T."/>
            <person name="Hug L.A."/>
            <person name="Thomas B.C."/>
            <person name="Sharon I."/>
            <person name="Castelle C.J."/>
            <person name="Singh A."/>
            <person name="Wilkins M.J."/>
            <person name="Williams K.H."/>
            <person name="Banfield J.F."/>
        </authorList>
    </citation>
    <scope>NUCLEOTIDE SEQUENCE [LARGE SCALE GENOMIC DNA]</scope>
</reference>
<sequence length="107" mass="12312">MTMLLEKAFRAIFPHEDPAQVKREYKLPESINFSLRVTSDGWFVVTMPDHPGLVTQANSHQGLMEMVNDAVLTYYDVPKRKADIVYDRLNVGNTVIQYQGQLQTKRV</sequence>
<name>A0A0G1ZVC4_9BACT</name>
<dbReference type="InterPro" id="IPR035069">
    <property type="entry name" value="TTHA1013/TTHA0281-like"/>
</dbReference>
<dbReference type="SUPFAM" id="SSF143100">
    <property type="entry name" value="TTHA1013/TTHA0281-like"/>
    <property type="match status" value="1"/>
</dbReference>
<accession>A0A0G1ZVC4</accession>
<comment type="caution">
    <text evidence="1">The sequence shown here is derived from an EMBL/GenBank/DDBJ whole genome shotgun (WGS) entry which is preliminary data.</text>
</comment>
<dbReference type="Proteomes" id="UP000034711">
    <property type="component" value="Unassembled WGS sequence"/>
</dbReference>
<dbReference type="AlphaFoldDB" id="A0A0G1ZVC4"/>
<evidence type="ECO:0000313" key="1">
    <source>
        <dbReference type="EMBL" id="KKW32287.1"/>
    </source>
</evidence>
<evidence type="ECO:0000313" key="2">
    <source>
        <dbReference type="Proteomes" id="UP000034711"/>
    </source>
</evidence>
<organism evidence="1 2">
    <name type="scientific">Candidatus Uhrbacteria bacterium GW2011_GWA2_53_10</name>
    <dbReference type="NCBI Taxonomy" id="1618980"/>
    <lineage>
        <taxon>Bacteria</taxon>
        <taxon>Candidatus Uhriibacteriota</taxon>
    </lineage>
</organism>
<protein>
    <submittedName>
        <fullName evidence="1">Uncharacterized protein</fullName>
    </submittedName>
</protein>
<dbReference type="EMBL" id="LCRI01000029">
    <property type="protein sequence ID" value="KKW32287.1"/>
    <property type="molecule type" value="Genomic_DNA"/>
</dbReference>
<gene>
    <name evidence="1" type="ORF">UY77_C0029G0008</name>
</gene>
<proteinExistence type="predicted"/>